<accession>A0A1H8Q3X1</accession>
<sequence length="33" mass="3712">MQALEGRTSSSLSDFPLHREILTTVIAELRRSP</sequence>
<protein>
    <submittedName>
        <fullName evidence="1">Uncharacterized protein</fullName>
    </submittedName>
</protein>
<evidence type="ECO:0000313" key="2">
    <source>
        <dbReference type="Proteomes" id="UP000199493"/>
    </source>
</evidence>
<evidence type="ECO:0000313" key="1">
    <source>
        <dbReference type="EMBL" id="SEO48473.1"/>
    </source>
</evidence>
<proteinExistence type="predicted"/>
<name>A0A1H8Q3X1_9GAMM</name>
<dbReference type="EMBL" id="FODB01000110">
    <property type="protein sequence ID" value="SEO48473.1"/>
    <property type="molecule type" value="Genomic_DNA"/>
</dbReference>
<dbReference type="AlphaFoldDB" id="A0A1H8Q3X1"/>
<organism evidence="1 2">
    <name type="scientific">Vreelandella aquamarina</name>
    <dbReference type="NCBI Taxonomy" id="77097"/>
    <lineage>
        <taxon>Bacteria</taxon>
        <taxon>Pseudomonadati</taxon>
        <taxon>Pseudomonadota</taxon>
        <taxon>Gammaproteobacteria</taxon>
        <taxon>Oceanospirillales</taxon>
        <taxon>Halomonadaceae</taxon>
        <taxon>Vreelandella</taxon>
    </lineage>
</organism>
<gene>
    <name evidence="1" type="ORF">SAMN04490369_11102</name>
</gene>
<dbReference type="Proteomes" id="UP000199493">
    <property type="component" value="Unassembled WGS sequence"/>
</dbReference>
<reference evidence="1 2" key="1">
    <citation type="submission" date="2016-10" db="EMBL/GenBank/DDBJ databases">
        <authorList>
            <person name="de Groot N.N."/>
        </authorList>
    </citation>
    <scope>NUCLEOTIDE SEQUENCE [LARGE SCALE GENOMIC DNA]</scope>
    <source>
        <strain evidence="1 2">558</strain>
    </source>
</reference>